<organism evidence="3 4">
    <name type="scientific">Mycetocola miduiensis</name>
    <dbReference type="NCBI Taxonomy" id="995034"/>
    <lineage>
        <taxon>Bacteria</taxon>
        <taxon>Bacillati</taxon>
        <taxon>Actinomycetota</taxon>
        <taxon>Actinomycetes</taxon>
        <taxon>Micrococcales</taxon>
        <taxon>Microbacteriaceae</taxon>
        <taxon>Mycetocola</taxon>
    </lineage>
</organism>
<dbReference type="EMBL" id="FOVM01000001">
    <property type="protein sequence ID" value="SFN39420.1"/>
    <property type="molecule type" value="Genomic_DNA"/>
</dbReference>
<reference evidence="4" key="1">
    <citation type="submission" date="2016-10" db="EMBL/GenBank/DDBJ databases">
        <authorList>
            <person name="Varghese N."/>
            <person name="Submissions S."/>
        </authorList>
    </citation>
    <scope>NUCLEOTIDE SEQUENCE [LARGE SCALE GENOMIC DNA]</scope>
    <source>
        <strain evidence="4">CGMCC 1.11101</strain>
    </source>
</reference>
<keyword evidence="4" id="KW-1185">Reference proteome</keyword>
<dbReference type="Proteomes" id="UP000198867">
    <property type="component" value="Unassembled WGS sequence"/>
</dbReference>
<evidence type="ECO:0000256" key="2">
    <source>
        <dbReference type="SAM" id="Phobius"/>
    </source>
</evidence>
<dbReference type="RefSeq" id="WP_090708278.1">
    <property type="nucleotide sequence ID" value="NZ_FOVM01000001.1"/>
</dbReference>
<evidence type="ECO:0000313" key="3">
    <source>
        <dbReference type="EMBL" id="SFN39420.1"/>
    </source>
</evidence>
<evidence type="ECO:0000313" key="4">
    <source>
        <dbReference type="Proteomes" id="UP000198867"/>
    </source>
</evidence>
<feature type="compositionally biased region" description="Low complexity" evidence="1">
    <location>
        <begin position="81"/>
        <end position="93"/>
    </location>
</feature>
<keyword evidence="2" id="KW-0812">Transmembrane</keyword>
<feature type="region of interest" description="Disordered" evidence="1">
    <location>
        <begin position="81"/>
        <end position="106"/>
    </location>
</feature>
<keyword evidence="2" id="KW-1133">Transmembrane helix</keyword>
<dbReference type="AlphaFoldDB" id="A0A1I4YP88"/>
<accession>A0A1I4YP88</accession>
<protein>
    <submittedName>
        <fullName evidence="3">Uncharacterized protein</fullName>
    </submittedName>
</protein>
<feature type="transmembrane region" description="Helical" evidence="2">
    <location>
        <begin position="21"/>
        <end position="46"/>
    </location>
</feature>
<evidence type="ECO:0000256" key="1">
    <source>
        <dbReference type="SAM" id="MobiDB-lite"/>
    </source>
</evidence>
<name>A0A1I4YP88_9MICO</name>
<keyword evidence="2" id="KW-0472">Membrane</keyword>
<proteinExistence type="predicted"/>
<gene>
    <name evidence="3" type="ORF">SAMN05216219_0367</name>
</gene>
<dbReference type="STRING" id="995034.SAMN05216219_0367"/>
<sequence length="106" mass="10799">MSPDNPDAAPPPPRLFSRGTLIGVACFGAGLLIVAGGILLAAQWFFAGDVVALFVGLLLVFVGIATNITGLVLLYRGATRPTPGTEPATGTEPPRLDRQGGPNDGS</sequence>
<feature type="transmembrane region" description="Helical" evidence="2">
    <location>
        <begin position="52"/>
        <end position="75"/>
    </location>
</feature>